<gene>
    <name evidence="1" type="ORF">E2C01_089207</name>
</gene>
<dbReference type="Proteomes" id="UP000324222">
    <property type="component" value="Unassembled WGS sequence"/>
</dbReference>
<evidence type="ECO:0000313" key="2">
    <source>
        <dbReference type="Proteomes" id="UP000324222"/>
    </source>
</evidence>
<keyword evidence="2" id="KW-1185">Reference proteome</keyword>
<dbReference type="EMBL" id="VSRR010097100">
    <property type="protein sequence ID" value="MPC94056.1"/>
    <property type="molecule type" value="Genomic_DNA"/>
</dbReference>
<proteinExistence type="predicted"/>
<evidence type="ECO:0000313" key="1">
    <source>
        <dbReference type="EMBL" id="MPC94056.1"/>
    </source>
</evidence>
<sequence length="85" mass="10024">MNIPSSLMTVVLMSHASFPPSPHMIWQQLIHTHIHHESHLVKVHHSHHRLQYSNAITILHPKNQEEKRRRNIMTLKVSAWMLSKT</sequence>
<comment type="caution">
    <text evidence="1">The sequence shown here is derived from an EMBL/GenBank/DDBJ whole genome shotgun (WGS) entry which is preliminary data.</text>
</comment>
<accession>A0A5B7JIG8</accession>
<reference evidence="1 2" key="1">
    <citation type="submission" date="2019-05" db="EMBL/GenBank/DDBJ databases">
        <title>Another draft genome of Portunus trituberculatus and its Hox gene families provides insights of decapod evolution.</title>
        <authorList>
            <person name="Jeong J.-H."/>
            <person name="Song I."/>
            <person name="Kim S."/>
            <person name="Choi T."/>
            <person name="Kim D."/>
            <person name="Ryu S."/>
            <person name="Kim W."/>
        </authorList>
    </citation>
    <scope>NUCLEOTIDE SEQUENCE [LARGE SCALE GENOMIC DNA]</scope>
    <source>
        <tissue evidence="1">Muscle</tissue>
    </source>
</reference>
<name>A0A5B7JIG8_PORTR</name>
<dbReference type="AlphaFoldDB" id="A0A5B7JIG8"/>
<organism evidence="1 2">
    <name type="scientific">Portunus trituberculatus</name>
    <name type="common">Swimming crab</name>
    <name type="synonym">Neptunus trituberculatus</name>
    <dbReference type="NCBI Taxonomy" id="210409"/>
    <lineage>
        <taxon>Eukaryota</taxon>
        <taxon>Metazoa</taxon>
        <taxon>Ecdysozoa</taxon>
        <taxon>Arthropoda</taxon>
        <taxon>Crustacea</taxon>
        <taxon>Multicrustacea</taxon>
        <taxon>Malacostraca</taxon>
        <taxon>Eumalacostraca</taxon>
        <taxon>Eucarida</taxon>
        <taxon>Decapoda</taxon>
        <taxon>Pleocyemata</taxon>
        <taxon>Brachyura</taxon>
        <taxon>Eubrachyura</taxon>
        <taxon>Portunoidea</taxon>
        <taxon>Portunidae</taxon>
        <taxon>Portuninae</taxon>
        <taxon>Portunus</taxon>
    </lineage>
</organism>
<protein>
    <submittedName>
        <fullName evidence="1">Uncharacterized protein</fullName>
    </submittedName>
</protein>